<keyword evidence="3" id="KW-1185">Reference proteome</keyword>
<reference evidence="3" key="1">
    <citation type="submission" date="2016-10" db="EMBL/GenBank/DDBJ databases">
        <authorList>
            <person name="Varghese N."/>
            <person name="Submissions S."/>
        </authorList>
    </citation>
    <scope>NUCLEOTIDE SEQUENCE [LARGE SCALE GENOMIC DNA]</scope>
    <source>
        <strain evidence="3">CGMCC 1.10119</strain>
    </source>
</reference>
<evidence type="ECO:0000313" key="3">
    <source>
        <dbReference type="Proteomes" id="UP000199451"/>
    </source>
</evidence>
<dbReference type="EMBL" id="FNHL01000002">
    <property type="protein sequence ID" value="SDM46931.1"/>
    <property type="molecule type" value="Genomic_DNA"/>
</dbReference>
<evidence type="ECO:0000256" key="1">
    <source>
        <dbReference type="SAM" id="Phobius"/>
    </source>
</evidence>
<sequence length="55" mass="5931">MLFVWLIFRVVPLGQIAGVVLVVAALQFLGIDVLGMGYDWLVSFLEGIALDALAP</sequence>
<feature type="transmembrane region" description="Helical" evidence="1">
    <location>
        <begin position="6"/>
        <end position="29"/>
    </location>
</feature>
<proteinExistence type="predicted"/>
<dbReference type="AlphaFoldDB" id="A0A1G9TGR2"/>
<keyword evidence="1" id="KW-0812">Transmembrane</keyword>
<organism evidence="2 3">
    <name type="scientific">Halogranum gelatinilyticum</name>
    <dbReference type="NCBI Taxonomy" id="660521"/>
    <lineage>
        <taxon>Archaea</taxon>
        <taxon>Methanobacteriati</taxon>
        <taxon>Methanobacteriota</taxon>
        <taxon>Stenosarchaea group</taxon>
        <taxon>Halobacteria</taxon>
        <taxon>Halobacteriales</taxon>
        <taxon>Haloferacaceae</taxon>
    </lineage>
</organism>
<dbReference type="RefSeq" id="WP_170830582.1">
    <property type="nucleotide sequence ID" value="NZ_FNHL01000002.1"/>
</dbReference>
<name>A0A1G9TGR2_9EURY</name>
<keyword evidence="1" id="KW-0472">Membrane</keyword>
<dbReference type="STRING" id="660521.SAMN04487949_1768"/>
<dbReference type="Proteomes" id="UP000199451">
    <property type="component" value="Unassembled WGS sequence"/>
</dbReference>
<keyword evidence="1" id="KW-1133">Transmembrane helix</keyword>
<gene>
    <name evidence="2" type="ORF">SAMN04487949_1768</name>
</gene>
<accession>A0A1G9TGR2</accession>
<evidence type="ECO:0000313" key="2">
    <source>
        <dbReference type="EMBL" id="SDM46931.1"/>
    </source>
</evidence>
<protein>
    <submittedName>
        <fullName evidence="2">Uncharacterized protein</fullName>
    </submittedName>
</protein>